<keyword evidence="3" id="KW-0346">Stress response</keyword>
<dbReference type="SUPFAM" id="SSF56235">
    <property type="entry name" value="N-terminal nucleophile aminohydrolases (Ntn hydrolases)"/>
    <property type="match status" value="1"/>
</dbReference>
<proteinExistence type="predicted"/>
<dbReference type="GO" id="GO:0051603">
    <property type="term" value="P:proteolysis involved in protein catabolic process"/>
    <property type="evidence" value="ECO:0007669"/>
    <property type="project" value="InterPro"/>
</dbReference>
<dbReference type="Proteomes" id="UP000095192">
    <property type="component" value="Unassembled WGS sequence"/>
</dbReference>
<dbReference type="Pfam" id="PF00227">
    <property type="entry name" value="Proteasome"/>
    <property type="match status" value="1"/>
</dbReference>
<keyword evidence="1" id="KW-0378">Hydrolase</keyword>
<dbReference type="GO" id="GO:0005737">
    <property type="term" value="C:cytoplasm"/>
    <property type="evidence" value="ECO:0007669"/>
    <property type="project" value="TreeGrafter"/>
</dbReference>
<dbReference type="InterPro" id="IPR029055">
    <property type="entry name" value="Ntn_hydrolases_N"/>
</dbReference>
<keyword evidence="4" id="KW-1185">Reference proteome</keyword>
<dbReference type="PANTHER" id="PTHR32194:SF7">
    <property type="entry name" value="ATP-DEPENDENT PROTEASE SUBUNIT HSLV"/>
    <property type="match status" value="1"/>
</dbReference>
<keyword evidence="1" id="KW-0645">Protease</keyword>
<dbReference type="GO" id="GO:0005839">
    <property type="term" value="C:proteasome core complex"/>
    <property type="evidence" value="ECO:0007669"/>
    <property type="project" value="InterPro"/>
</dbReference>
<sequence>MYGCHHRWESENEVPAQVVKPNAKKIRRLPQGVILGFAGATADCFALLEKLEQMLEQHPGTSICGWRQIDASTAFLWWRKGGGRAQYGACQLVRSCVDLAKQWRTDRYLRHLEAVLIVADEQLSLEVSGVGDVLESHDGILAVGSGGPYAAGRKKRRFQDPPYDPEN</sequence>
<protein>
    <submittedName>
        <fullName evidence="3">Heat shock protein</fullName>
    </submittedName>
</protein>
<accession>A0A1D3D9V6</accession>
<feature type="region of interest" description="Disordered" evidence="2">
    <location>
        <begin position="148"/>
        <end position="167"/>
    </location>
</feature>
<dbReference type="InterPro" id="IPR001353">
    <property type="entry name" value="Proteasome_sua/b"/>
</dbReference>
<evidence type="ECO:0000256" key="1">
    <source>
        <dbReference type="ARBA" id="ARBA00022698"/>
    </source>
</evidence>
<dbReference type="EMBL" id="JROU02000157">
    <property type="protein sequence ID" value="OEH80229.1"/>
    <property type="molecule type" value="Genomic_DNA"/>
</dbReference>
<dbReference type="GO" id="GO:0004298">
    <property type="term" value="F:threonine-type endopeptidase activity"/>
    <property type="evidence" value="ECO:0007669"/>
    <property type="project" value="UniProtKB-KW"/>
</dbReference>
<dbReference type="VEuPathDB" id="ToxoDB:LOC34618982"/>
<evidence type="ECO:0000256" key="2">
    <source>
        <dbReference type="SAM" id="MobiDB-lite"/>
    </source>
</evidence>
<evidence type="ECO:0000313" key="3">
    <source>
        <dbReference type="EMBL" id="OEH80229.1"/>
    </source>
</evidence>
<keyword evidence="1" id="KW-0888">Threonine protease</keyword>
<dbReference type="InterPro" id="IPR023333">
    <property type="entry name" value="Proteasome_suB-type"/>
</dbReference>
<evidence type="ECO:0000313" key="4">
    <source>
        <dbReference type="Proteomes" id="UP000095192"/>
    </source>
</evidence>
<dbReference type="InParanoid" id="A0A1D3D9V6"/>
<reference evidence="3 4" key="1">
    <citation type="journal article" date="2016" name="BMC Genomics">
        <title>Comparative genomics reveals Cyclospora cayetanensis possesses coccidia-like metabolism and invasion components but unique surface antigens.</title>
        <authorList>
            <person name="Liu S."/>
            <person name="Wang L."/>
            <person name="Zheng H."/>
            <person name="Xu Z."/>
            <person name="Roellig D.M."/>
            <person name="Li N."/>
            <person name="Frace M.A."/>
            <person name="Tang K."/>
            <person name="Arrowood M.J."/>
            <person name="Moss D.M."/>
            <person name="Zhang L."/>
            <person name="Feng Y."/>
            <person name="Xiao L."/>
        </authorList>
    </citation>
    <scope>NUCLEOTIDE SEQUENCE [LARGE SCALE GENOMIC DNA]</scope>
    <source>
        <strain evidence="3 4">CHN_HEN01</strain>
    </source>
</reference>
<dbReference type="PANTHER" id="PTHR32194">
    <property type="entry name" value="METALLOPROTEASE TLDD"/>
    <property type="match status" value="1"/>
</dbReference>
<comment type="caution">
    <text evidence="3">The sequence shown here is derived from an EMBL/GenBank/DDBJ whole genome shotgun (WGS) entry which is preliminary data.</text>
</comment>
<dbReference type="AlphaFoldDB" id="A0A1D3D9V6"/>
<gene>
    <name evidence="3" type="ORF">cyc_02084</name>
</gene>
<name>A0A1D3D9V6_9EIME</name>
<organism evidence="3 4">
    <name type="scientific">Cyclospora cayetanensis</name>
    <dbReference type="NCBI Taxonomy" id="88456"/>
    <lineage>
        <taxon>Eukaryota</taxon>
        <taxon>Sar</taxon>
        <taxon>Alveolata</taxon>
        <taxon>Apicomplexa</taxon>
        <taxon>Conoidasida</taxon>
        <taxon>Coccidia</taxon>
        <taxon>Eucoccidiorida</taxon>
        <taxon>Eimeriorina</taxon>
        <taxon>Eimeriidae</taxon>
        <taxon>Cyclospora</taxon>
    </lineage>
</organism>
<dbReference type="Gene3D" id="3.60.20.10">
    <property type="entry name" value="Glutamine Phosphoribosylpyrophosphate, subunit 1, domain 1"/>
    <property type="match status" value="1"/>
</dbReference>
<dbReference type="VEuPathDB" id="ToxoDB:cyc_02084"/>